<evidence type="ECO:0000259" key="3">
    <source>
        <dbReference type="PROSITE" id="PS50011"/>
    </source>
</evidence>
<dbReference type="PROSITE" id="PS50011">
    <property type="entry name" value="PROTEIN_KINASE_DOM"/>
    <property type="match status" value="1"/>
</dbReference>
<keyword evidence="2" id="KW-0472">Membrane</keyword>
<keyword evidence="5" id="KW-1185">Reference proteome</keyword>
<reference evidence="4" key="1">
    <citation type="submission" date="2020-12" db="EMBL/GenBank/DDBJ databases">
        <title>Metabolic potential, ecology and presence of endohyphal bacteria is reflected in genomic diversity of Mucoromycotina.</title>
        <authorList>
            <person name="Muszewska A."/>
            <person name="Okrasinska A."/>
            <person name="Steczkiewicz K."/>
            <person name="Drgas O."/>
            <person name="Orlowska M."/>
            <person name="Perlinska-Lenart U."/>
            <person name="Aleksandrzak-Piekarczyk T."/>
            <person name="Szatraj K."/>
            <person name="Zielenkiewicz U."/>
            <person name="Pilsyk S."/>
            <person name="Malc E."/>
            <person name="Mieczkowski P."/>
            <person name="Kruszewska J.S."/>
            <person name="Biernat P."/>
            <person name="Pawlowska J."/>
        </authorList>
    </citation>
    <scope>NUCLEOTIDE SEQUENCE</scope>
    <source>
        <strain evidence="4">WA0000051536</strain>
    </source>
</reference>
<comment type="caution">
    <text evidence="4">The sequence shown here is derived from an EMBL/GenBank/DDBJ whole genome shotgun (WGS) entry which is preliminary data.</text>
</comment>
<feature type="region of interest" description="Disordered" evidence="1">
    <location>
        <begin position="200"/>
        <end position="232"/>
    </location>
</feature>
<accession>A0A8H7UEZ7</accession>
<evidence type="ECO:0000256" key="2">
    <source>
        <dbReference type="SAM" id="Phobius"/>
    </source>
</evidence>
<organism evidence="4 5">
    <name type="scientific">Umbelopsis vinacea</name>
    <dbReference type="NCBI Taxonomy" id="44442"/>
    <lineage>
        <taxon>Eukaryota</taxon>
        <taxon>Fungi</taxon>
        <taxon>Fungi incertae sedis</taxon>
        <taxon>Mucoromycota</taxon>
        <taxon>Mucoromycotina</taxon>
        <taxon>Umbelopsidomycetes</taxon>
        <taxon>Umbelopsidales</taxon>
        <taxon>Umbelopsidaceae</taxon>
        <taxon>Umbelopsis</taxon>
    </lineage>
</organism>
<gene>
    <name evidence="4" type="ORF">INT44_003534</name>
</gene>
<evidence type="ECO:0000313" key="4">
    <source>
        <dbReference type="EMBL" id="KAG2180530.1"/>
    </source>
</evidence>
<feature type="transmembrane region" description="Helical" evidence="2">
    <location>
        <begin position="439"/>
        <end position="463"/>
    </location>
</feature>
<evidence type="ECO:0000256" key="1">
    <source>
        <dbReference type="SAM" id="MobiDB-lite"/>
    </source>
</evidence>
<dbReference type="SUPFAM" id="SSF56112">
    <property type="entry name" value="Protein kinase-like (PK-like)"/>
    <property type="match status" value="1"/>
</dbReference>
<dbReference type="EMBL" id="JAEPRA010000009">
    <property type="protein sequence ID" value="KAG2180530.1"/>
    <property type="molecule type" value="Genomic_DNA"/>
</dbReference>
<proteinExistence type="predicted"/>
<sequence>MLPPCLGYDSSNNVYRFNVAANGTTADVEKLTASSNIEWQKVLPAVNVPVSGQCYFDAHSHTFGIVTELTPSSDGAASALNGVFYRPTQNPANVSEVVILPASNPVALSYQNNANYFASVDVGSNTQCVFSFEPLNSTMAYTCFNQTEDVVSANSNTKWMTFALPTSTSSSGVRNVGKRQGVPLAAIASTTFHGAADGGAAVASSTESPSPTTLTALSSTSQVSQQQPTSNPLPAANCGSQCQLNGVLVATTSHVLLIGWPNSQTIYYGNVGDAVTDATNTNGVLRFNLLPSSIALPFSPGTATAISNDTIAYLSYGSNPKLQFYSTSKEGSISTAFSSLNLTLSGPNVSSANMLLVNRATTGSNSIFKRDESSSSWLLASTMGASGGLSVVATNPQSPSTESTLNSGDPIPAWAVSPVNSPVAPTSSLSSPSGSSTNIGAIVGGVIGGVAFVVICIALLIFYRRRARREKFSKGSTKTRGFQDEQYSDHIDERPGVHNDSPIGMMKITAPPRLSNGRYRQDTLESIISPVQNTFSPVVSQSHSKILLPDLTQLYVQDSNIHIPEYTGADLNALRKDLKGGAHVLDDKYVLTSEPATKISTYYTIRAANKLPDKMDQVSLHFFKEPALGLQLAQIGFATKLAGSTIINHVESYKLPGGNDYTALSVTEACSPTKSLYRLLHPAAGDLTLADTTDQYFQSLTIKSLLQALEVLQRHDLAHTSLSANAFFHMGGCVTEWKLGKLEECRVFGDYVGDCDVSETTPPEILNGIVSHITAESNLWSLGVVIYEIITGKPLFKSVDDATQFAKTGTPVHLHAIANSKSQMLLSCMLQIQPTQRSKVEDLLFIWDEGGAGQVDYADDDDLDSIEGY</sequence>
<keyword evidence="2" id="KW-1133">Transmembrane helix</keyword>
<feature type="compositionally biased region" description="Low complexity" evidence="1">
    <location>
        <begin position="200"/>
        <end position="230"/>
    </location>
</feature>
<dbReference type="Gene3D" id="1.10.510.10">
    <property type="entry name" value="Transferase(Phosphotransferase) domain 1"/>
    <property type="match status" value="1"/>
</dbReference>
<name>A0A8H7UEZ7_9FUNG</name>
<dbReference type="InterPro" id="IPR000719">
    <property type="entry name" value="Prot_kinase_dom"/>
</dbReference>
<dbReference type="InterPro" id="IPR011009">
    <property type="entry name" value="Kinase-like_dom_sf"/>
</dbReference>
<protein>
    <recommendedName>
        <fullName evidence="3">Protein kinase domain-containing protein</fullName>
    </recommendedName>
</protein>
<dbReference type="GO" id="GO:0005524">
    <property type="term" value="F:ATP binding"/>
    <property type="evidence" value="ECO:0007669"/>
    <property type="project" value="InterPro"/>
</dbReference>
<keyword evidence="2" id="KW-0812">Transmembrane</keyword>
<dbReference type="OrthoDB" id="2289236at2759"/>
<dbReference type="Proteomes" id="UP000612746">
    <property type="component" value="Unassembled WGS sequence"/>
</dbReference>
<dbReference type="AlphaFoldDB" id="A0A8H7UEZ7"/>
<evidence type="ECO:0000313" key="5">
    <source>
        <dbReference type="Proteomes" id="UP000612746"/>
    </source>
</evidence>
<feature type="domain" description="Protein kinase" evidence="3">
    <location>
        <begin position="571"/>
        <end position="848"/>
    </location>
</feature>
<dbReference type="GO" id="GO:0004672">
    <property type="term" value="F:protein kinase activity"/>
    <property type="evidence" value="ECO:0007669"/>
    <property type="project" value="InterPro"/>
</dbReference>